<gene>
    <name evidence="7" type="ORF">QBC32DRAFT_312365</name>
</gene>
<dbReference type="GO" id="GO:0071944">
    <property type="term" value="C:cell periphery"/>
    <property type="evidence" value="ECO:0007669"/>
    <property type="project" value="UniProtKB-ARBA"/>
</dbReference>
<feature type="region of interest" description="Disordered" evidence="5">
    <location>
        <begin position="222"/>
        <end position="264"/>
    </location>
</feature>
<organism evidence="7 8">
    <name type="scientific">Pseudoneurospora amorphoporcata</name>
    <dbReference type="NCBI Taxonomy" id="241081"/>
    <lineage>
        <taxon>Eukaryota</taxon>
        <taxon>Fungi</taxon>
        <taxon>Dikarya</taxon>
        <taxon>Ascomycota</taxon>
        <taxon>Pezizomycotina</taxon>
        <taxon>Sordariomycetes</taxon>
        <taxon>Sordariomycetidae</taxon>
        <taxon>Sordariales</taxon>
        <taxon>Sordariaceae</taxon>
        <taxon>Pseudoneurospora</taxon>
    </lineage>
</organism>
<dbReference type="EMBL" id="MU859095">
    <property type="protein sequence ID" value="KAK3954078.1"/>
    <property type="molecule type" value="Genomic_DNA"/>
</dbReference>
<feature type="compositionally biased region" description="Low complexity" evidence="5">
    <location>
        <begin position="225"/>
        <end position="259"/>
    </location>
</feature>
<dbReference type="InterPro" id="IPR051694">
    <property type="entry name" value="Immunoregulatory_rcpt-like"/>
</dbReference>
<keyword evidence="3 6" id="KW-1133">Transmembrane helix</keyword>
<feature type="compositionally biased region" description="Basic and acidic residues" evidence="5">
    <location>
        <begin position="410"/>
        <end position="433"/>
    </location>
</feature>
<evidence type="ECO:0000256" key="2">
    <source>
        <dbReference type="ARBA" id="ARBA00022692"/>
    </source>
</evidence>
<dbReference type="PANTHER" id="PTHR15549">
    <property type="entry name" value="PAIRED IMMUNOGLOBULIN-LIKE TYPE 2 RECEPTOR"/>
    <property type="match status" value="1"/>
</dbReference>
<feature type="compositionally biased region" description="Low complexity" evidence="5">
    <location>
        <begin position="434"/>
        <end position="444"/>
    </location>
</feature>
<dbReference type="PANTHER" id="PTHR15549:SF33">
    <property type="entry name" value="MEMBRANE PROTEIN WSC4, PUTATIVE (AFU_ORTHOLOGUE AFUA_5G09020)-RELATED"/>
    <property type="match status" value="1"/>
</dbReference>
<protein>
    <submittedName>
        <fullName evidence="7">Uncharacterized protein</fullName>
    </submittedName>
</protein>
<dbReference type="GO" id="GO:0016020">
    <property type="term" value="C:membrane"/>
    <property type="evidence" value="ECO:0007669"/>
    <property type="project" value="UniProtKB-SubCell"/>
</dbReference>
<evidence type="ECO:0000313" key="7">
    <source>
        <dbReference type="EMBL" id="KAK3954078.1"/>
    </source>
</evidence>
<reference evidence="7" key="2">
    <citation type="submission" date="2023-06" db="EMBL/GenBank/DDBJ databases">
        <authorList>
            <consortium name="Lawrence Berkeley National Laboratory"/>
            <person name="Mondo S.J."/>
            <person name="Hensen N."/>
            <person name="Bonometti L."/>
            <person name="Westerberg I."/>
            <person name="Brannstrom I.O."/>
            <person name="Guillou S."/>
            <person name="Cros-Aarteil S."/>
            <person name="Calhoun S."/>
            <person name="Haridas S."/>
            <person name="Kuo A."/>
            <person name="Pangilinan J."/>
            <person name="Riley R."/>
            <person name="Labutti K."/>
            <person name="Andreopoulos B."/>
            <person name="Lipzen A."/>
            <person name="Chen C."/>
            <person name="Yanf M."/>
            <person name="Daum C."/>
            <person name="Ng V."/>
            <person name="Clum A."/>
            <person name="Steindorff A."/>
            <person name="Ohm R."/>
            <person name="Martin F."/>
            <person name="Silar P."/>
            <person name="Natvig D."/>
            <person name="Lalanne C."/>
            <person name="Gautier V."/>
            <person name="Ament-Velasquez S.L."/>
            <person name="Kruys A."/>
            <person name="Hutchinson M.I."/>
            <person name="Powell A.J."/>
            <person name="Barry K."/>
            <person name="Miller A.N."/>
            <person name="Grigoriev I.V."/>
            <person name="Debuchy R."/>
            <person name="Gladieux P."/>
            <person name="Thoren M.H."/>
            <person name="Johannesson H."/>
        </authorList>
    </citation>
    <scope>NUCLEOTIDE SEQUENCE</scope>
    <source>
        <strain evidence="7">CBS 626.80</strain>
    </source>
</reference>
<keyword evidence="4 6" id="KW-0472">Membrane</keyword>
<evidence type="ECO:0000313" key="8">
    <source>
        <dbReference type="Proteomes" id="UP001303222"/>
    </source>
</evidence>
<feature type="region of interest" description="Disordered" evidence="5">
    <location>
        <begin position="410"/>
        <end position="476"/>
    </location>
</feature>
<accession>A0AAN6SI28</accession>
<reference evidence="7" key="1">
    <citation type="journal article" date="2023" name="Mol. Phylogenet. Evol.">
        <title>Genome-scale phylogeny and comparative genomics of the fungal order Sordariales.</title>
        <authorList>
            <person name="Hensen N."/>
            <person name="Bonometti L."/>
            <person name="Westerberg I."/>
            <person name="Brannstrom I.O."/>
            <person name="Guillou S."/>
            <person name="Cros-Aarteil S."/>
            <person name="Calhoun S."/>
            <person name="Haridas S."/>
            <person name="Kuo A."/>
            <person name="Mondo S."/>
            <person name="Pangilinan J."/>
            <person name="Riley R."/>
            <person name="LaButti K."/>
            <person name="Andreopoulos B."/>
            <person name="Lipzen A."/>
            <person name="Chen C."/>
            <person name="Yan M."/>
            <person name="Daum C."/>
            <person name="Ng V."/>
            <person name="Clum A."/>
            <person name="Steindorff A."/>
            <person name="Ohm R.A."/>
            <person name="Martin F."/>
            <person name="Silar P."/>
            <person name="Natvig D.O."/>
            <person name="Lalanne C."/>
            <person name="Gautier V."/>
            <person name="Ament-Velasquez S.L."/>
            <person name="Kruys A."/>
            <person name="Hutchinson M.I."/>
            <person name="Powell A.J."/>
            <person name="Barry K."/>
            <person name="Miller A.N."/>
            <person name="Grigoriev I.V."/>
            <person name="Debuchy R."/>
            <person name="Gladieux P."/>
            <person name="Hiltunen Thoren M."/>
            <person name="Johannesson H."/>
        </authorList>
    </citation>
    <scope>NUCLEOTIDE SEQUENCE</scope>
    <source>
        <strain evidence="7">CBS 626.80</strain>
    </source>
</reference>
<evidence type="ECO:0000256" key="3">
    <source>
        <dbReference type="ARBA" id="ARBA00022989"/>
    </source>
</evidence>
<keyword evidence="2 6" id="KW-0812">Transmembrane</keyword>
<comment type="caution">
    <text evidence="7">The sequence shown here is derived from an EMBL/GenBank/DDBJ whole genome shotgun (WGS) entry which is preliminary data.</text>
</comment>
<sequence>MITAWTVPATPFSVSASASDSATAFILRLTWYITLVALFYPTCAASASINAVRRAGSNNDGVFPADFAPSLTLSSLINTQLALSKRSATEHVILCDCLTFSGIRSSQMAFYSAEVQGLPTGGVAIVDTDFNTTATWYNATTSATWMDTGVPFKAVIGYHVAEDDYVGKGNNGYGDFRCWQRAKTGFAYYLKRDGNVCEMRIDCNKAAAPSTDSAYVPLESITDDGQAAGSPATGSSPATSSSSSSSSSSNPGGNAPQPGLNNKDKTTISTGAVIGIAIGIVGAFTFLAGGAGFFFARRRRRIRKQREQQQQGKGAMTESTITEAYASGSDLVKSDSNAVHEMDGGWCRHEMGDDTGHYEIDGQVRCEMDGEEGEIKEKMDDSFGEAGVKEVIILNEKGDAKKAILDEKKGQVRVSEKEKEVRRDKEERERERQQQQQQQQQEQKQQLEEEQKKNRDSDDERVSPISLLSPAWTEEAGQMPFCLPAIMPEPEKLMAAEFRAHKEKVKKDEANIKYRFEEETHKYMKGEVTSAGGKDPADNSSSGQEEKKKEEEEEEEEDGLP</sequence>
<feature type="compositionally biased region" description="Acidic residues" evidence="5">
    <location>
        <begin position="551"/>
        <end position="561"/>
    </location>
</feature>
<dbReference type="Proteomes" id="UP001303222">
    <property type="component" value="Unassembled WGS sequence"/>
</dbReference>
<evidence type="ECO:0000256" key="1">
    <source>
        <dbReference type="ARBA" id="ARBA00004167"/>
    </source>
</evidence>
<name>A0AAN6SI28_9PEZI</name>
<dbReference type="AlphaFoldDB" id="A0AAN6SI28"/>
<comment type="subcellular location">
    <subcellularLocation>
        <location evidence="1">Membrane</location>
        <topology evidence="1">Single-pass membrane protein</topology>
    </subcellularLocation>
</comment>
<proteinExistence type="predicted"/>
<evidence type="ECO:0000256" key="4">
    <source>
        <dbReference type="ARBA" id="ARBA00023136"/>
    </source>
</evidence>
<evidence type="ECO:0000256" key="6">
    <source>
        <dbReference type="SAM" id="Phobius"/>
    </source>
</evidence>
<evidence type="ECO:0000256" key="5">
    <source>
        <dbReference type="SAM" id="MobiDB-lite"/>
    </source>
</evidence>
<keyword evidence="8" id="KW-1185">Reference proteome</keyword>
<feature type="compositionally biased region" description="Basic and acidic residues" evidence="5">
    <location>
        <begin position="445"/>
        <end position="462"/>
    </location>
</feature>
<feature type="region of interest" description="Disordered" evidence="5">
    <location>
        <begin position="524"/>
        <end position="561"/>
    </location>
</feature>
<feature type="transmembrane region" description="Helical" evidence="6">
    <location>
        <begin position="272"/>
        <end position="296"/>
    </location>
</feature>